<evidence type="ECO:0000259" key="1">
    <source>
        <dbReference type="Pfam" id="PF01370"/>
    </source>
</evidence>
<gene>
    <name evidence="2" type="ORF">UCRPA7_4069</name>
</gene>
<sequence>MSQPKSLLLVGATGFITESQSETLERNGIRSIVLEGGLDDSSGLTHLASQHDIVVNAATGFHAASARAFITGLAERKKSVSIDVFYIHLSGTSNLAVGDVTGLGGERRTFSDKDEDIYAHEAGVDACQPYAQRTADLAVIETSETLSVRAYIIMPPTVWGQGTGHFHRVSHQIPMLIRQALKAGRVEYVAPGSSRLGHVHVVDLASLFELVVARAIADPALPSGRNGYFFANTGSHSWLEVSEAIAKAGHELGVFRSMETVALSLSEAAPKFMGGDETRTEQTLASTSVIWPTMLYRIQG</sequence>
<dbReference type="SUPFAM" id="SSF51735">
    <property type="entry name" value="NAD(P)-binding Rossmann-fold domains"/>
    <property type="match status" value="1"/>
</dbReference>
<dbReference type="AlphaFoldDB" id="R8BM23"/>
<keyword evidence="3" id="KW-1185">Reference proteome</keyword>
<dbReference type="Gene3D" id="3.40.50.720">
    <property type="entry name" value="NAD(P)-binding Rossmann-like Domain"/>
    <property type="match status" value="1"/>
</dbReference>
<name>R8BM23_PHAM7</name>
<dbReference type="KEGG" id="tmn:UCRPA7_4069"/>
<dbReference type="Proteomes" id="UP000014074">
    <property type="component" value="Unassembled WGS sequence"/>
</dbReference>
<dbReference type="PANTHER" id="PTHR48079:SF6">
    <property type="entry name" value="NAD(P)-BINDING DOMAIN-CONTAINING PROTEIN-RELATED"/>
    <property type="match status" value="1"/>
</dbReference>
<dbReference type="GeneID" id="19324482"/>
<evidence type="ECO:0000313" key="3">
    <source>
        <dbReference type="Proteomes" id="UP000014074"/>
    </source>
</evidence>
<dbReference type="OrthoDB" id="10262413at2759"/>
<dbReference type="PANTHER" id="PTHR48079">
    <property type="entry name" value="PROTEIN YEEZ"/>
    <property type="match status" value="1"/>
</dbReference>
<dbReference type="InterPro" id="IPR036291">
    <property type="entry name" value="NAD(P)-bd_dom_sf"/>
</dbReference>
<dbReference type="RefSeq" id="XP_007914842.1">
    <property type="nucleotide sequence ID" value="XM_007916651.1"/>
</dbReference>
<dbReference type="eggNOG" id="KOG1502">
    <property type="taxonomic scope" value="Eukaryota"/>
</dbReference>
<dbReference type="GO" id="GO:0005737">
    <property type="term" value="C:cytoplasm"/>
    <property type="evidence" value="ECO:0007669"/>
    <property type="project" value="TreeGrafter"/>
</dbReference>
<dbReference type="GO" id="GO:0004029">
    <property type="term" value="F:aldehyde dehydrogenase (NAD+) activity"/>
    <property type="evidence" value="ECO:0007669"/>
    <property type="project" value="TreeGrafter"/>
</dbReference>
<accession>R8BM23</accession>
<dbReference type="EMBL" id="KB933094">
    <property type="protein sequence ID" value="EOO00418.1"/>
    <property type="molecule type" value="Genomic_DNA"/>
</dbReference>
<evidence type="ECO:0000313" key="2">
    <source>
        <dbReference type="EMBL" id="EOO00418.1"/>
    </source>
</evidence>
<reference evidence="3" key="1">
    <citation type="journal article" date="2013" name="Genome Announc.">
        <title>Draft genome sequence of the ascomycete Phaeoacremonium aleophilum strain UCR-PA7, a causal agent of the esca disease complex in grapevines.</title>
        <authorList>
            <person name="Blanco-Ulate B."/>
            <person name="Rolshausen P."/>
            <person name="Cantu D."/>
        </authorList>
    </citation>
    <scope>NUCLEOTIDE SEQUENCE [LARGE SCALE GENOMIC DNA]</scope>
    <source>
        <strain evidence="3">UCR-PA7</strain>
    </source>
</reference>
<organism evidence="2 3">
    <name type="scientific">Phaeoacremonium minimum (strain UCR-PA7)</name>
    <name type="common">Esca disease fungus</name>
    <name type="synonym">Togninia minima</name>
    <dbReference type="NCBI Taxonomy" id="1286976"/>
    <lineage>
        <taxon>Eukaryota</taxon>
        <taxon>Fungi</taxon>
        <taxon>Dikarya</taxon>
        <taxon>Ascomycota</taxon>
        <taxon>Pezizomycotina</taxon>
        <taxon>Sordariomycetes</taxon>
        <taxon>Sordariomycetidae</taxon>
        <taxon>Togniniales</taxon>
        <taxon>Togniniaceae</taxon>
        <taxon>Phaeoacremonium</taxon>
    </lineage>
</organism>
<dbReference type="HOGENOM" id="CLU_007383_12_0_1"/>
<proteinExistence type="predicted"/>
<protein>
    <submittedName>
        <fullName evidence="2">Putative nad dependent epimerase dehydratase family protein</fullName>
    </submittedName>
</protein>
<dbReference type="Pfam" id="PF01370">
    <property type="entry name" value="Epimerase"/>
    <property type="match status" value="1"/>
</dbReference>
<feature type="domain" description="NAD-dependent epimerase/dehydratase" evidence="1">
    <location>
        <begin position="9"/>
        <end position="214"/>
    </location>
</feature>
<dbReference type="InterPro" id="IPR051783">
    <property type="entry name" value="NAD(P)-dependent_oxidoreduct"/>
</dbReference>
<dbReference type="InterPro" id="IPR001509">
    <property type="entry name" value="Epimerase_deHydtase"/>
</dbReference>